<dbReference type="KEGG" id="lnn:F0161_06375"/>
<dbReference type="EMBL" id="CP043939">
    <property type="protein sequence ID" value="QER67518.1"/>
    <property type="molecule type" value="Genomic_DNA"/>
</dbReference>
<name>A0A5P1X5E6_9LACO</name>
<keyword evidence="2" id="KW-1185">Reference proteome</keyword>
<sequence>MVRKLSDFDFMLTTVDTYINVENEIQRKQFVNEYSLDFIKKMTFENYILGQDNRDNFCYQIETGLRPLGSIQGATASKFGMYY</sequence>
<dbReference type="RefSeq" id="WP_150204065.1">
    <property type="nucleotide sequence ID" value="NZ_CP043939.1"/>
</dbReference>
<evidence type="ECO:0000313" key="1">
    <source>
        <dbReference type="EMBL" id="QER67518.1"/>
    </source>
</evidence>
<organism evidence="1 2">
    <name type="scientific">Paucilactobacillus nenjiangensis</name>
    <dbReference type="NCBI Taxonomy" id="1296540"/>
    <lineage>
        <taxon>Bacteria</taxon>
        <taxon>Bacillati</taxon>
        <taxon>Bacillota</taxon>
        <taxon>Bacilli</taxon>
        <taxon>Lactobacillales</taxon>
        <taxon>Lactobacillaceae</taxon>
        <taxon>Paucilactobacillus</taxon>
    </lineage>
</organism>
<protein>
    <submittedName>
        <fullName evidence="1">Uncharacterized protein</fullName>
    </submittedName>
</protein>
<dbReference type="AlphaFoldDB" id="A0A5P1X5E6"/>
<dbReference type="OrthoDB" id="9781481at2"/>
<dbReference type="Proteomes" id="UP000325295">
    <property type="component" value="Chromosome"/>
</dbReference>
<gene>
    <name evidence="1" type="ORF">F0161_06375</name>
</gene>
<accession>A0A5P1X5E6</accession>
<evidence type="ECO:0000313" key="2">
    <source>
        <dbReference type="Proteomes" id="UP000325295"/>
    </source>
</evidence>
<reference evidence="1 2" key="1">
    <citation type="submission" date="2019-09" db="EMBL/GenBank/DDBJ databases">
        <title>Complete Genome Sequence of Lactobacillus nenjiangensis SH-Y15, isolated from sauerkraut.</title>
        <authorList>
            <person name="Yang H."/>
        </authorList>
    </citation>
    <scope>NUCLEOTIDE SEQUENCE [LARGE SCALE GENOMIC DNA]</scope>
    <source>
        <strain evidence="1 2">SH-Y15</strain>
    </source>
</reference>
<proteinExistence type="predicted"/>